<evidence type="ECO:0000313" key="1">
    <source>
        <dbReference type="EMBL" id="NEC80376.1"/>
    </source>
</evidence>
<organism evidence="1">
    <name type="scientific">Streptomyces sp. SID7958</name>
    <dbReference type="NCBI Taxonomy" id="2706093"/>
    <lineage>
        <taxon>Bacteria</taxon>
        <taxon>Bacillati</taxon>
        <taxon>Actinomycetota</taxon>
        <taxon>Actinomycetes</taxon>
        <taxon>Kitasatosporales</taxon>
        <taxon>Streptomycetaceae</taxon>
        <taxon>Streptomyces</taxon>
    </lineage>
</organism>
<keyword evidence="1" id="KW-0378">Hydrolase</keyword>
<reference evidence="1" key="1">
    <citation type="submission" date="2020-01" db="EMBL/GenBank/DDBJ databases">
        <title>Insect and environment-associated Actinomycetes.</title>
        <authorList>
            <person name="Currrie C."/>
            <person name="Chevrette M."/>
            <person name="Carlson C."/>
            <person name="Stubbendieck R."/>
            <person name="Wendt-Pienkowski E."/>
        </authorList>
    </citation>
    <scope>NUCLEOTIDE SEQUENCE</scope>
    <source>
        <strain evidence="1">SID7958</strain>
    </source>
</reference>
<dbReference type="EMBL" id="JAAGMU010000751">
    <property type="protein sequence ID" value="NEC80376.1"/>
    <property type="molecule type" value="Genomic_DNA"/>
</dbReference>
<dbReference type="GO" id="GO:0016787">
    <property type="term" value="F:hydrolase activity"/>
    <property type="evidence" value="ECO:0007669"/>
    <property type="project" value="UniProtKB-KW"/>
</dbReference>
<sequence length="103" mass="11191">MIDTPSLVDQYCHGVLRTELGLGTFEAQLSRTEGPPAPGTTLFDTQTGFAVRRWCPPLLGLEPHCPPARYLARRRELGVAEAGRRLLRGSGITTYLVDTGLPG</sequence>
<gene>
    <name evidence="1" type="ORF">G3I38_14315</name>
</gene>
<dbReference type="PANTHER" id="PTHR43383">
    <property type="entry name" value="NODULIN 6"/>
    <property type="match status" value="1"/>
</dbReference>
<proteinExistence type="predicted"/>
<comment type="caution">
    <text evidence="1">The sequence shown here is derived from an EMBL/GenBank/DDBJ whole genome shotgun (WGS) entry which is preliminary data.</text>
</comment>
<accession>A0A6G3U1T5</accession>
<dbReference type="PANTHER" id="PTHR43383:SF2">
    <property type="entry name" value="AMIDOHYDROLASE 2 FAMILY PROTEIN"/>
    <property type="match status" value="1"/>
</dbReference>
<protein>
    <submittedName>
        <fullName evidence="1">Amidohydrolase</fullName>
    </submittedName>
</protein>
<dbReference type="Gene3D" id="3.20.20.140">
    <property type="entry name" value="Metal-dependent hydrolases"/>
    <property type="match status" value="1"/>
</dbReference>
<dbReference type="AlphaFoldDB" id="A0A6G3U1T5"/>
<feature type="non-terminal residue" evidence="1">
    <location>
        <position position="103"/>
    </location>
</feature>
<name>A0A6G3U1T5_9ACTN</name>